<dbReference type="Gene3D" id="1.20.5.1930">
    <property type="match status" value="1"/>
</dbReference>
<dbReference type="SMART" id="SM00387">
    <property type="entry name" value="HATPase_c"/>
    <property type="match status" value="1"/>
</dbReference>
<protein>
    <recommendedName>
        <fullName evidence="2">histidine kinase</fullName>
        <ecNumber evidence="2">2.7.13.3</ecNumber>
    </recommendedName>
</protein>
<dbReference type="InterPro" id="IPR050482">
    <property type="entry name" value="Sensor_HK_TwoCompSys"/>
</dbReference>
<accession>A0A0T6LSB0</accession>
<dbReference type="OrthoDB" id="227596at2"/>
<evidence type="ECO:0000256" key="8">
    <source>
        <dbReference type="ARBA" id="ARBA00023012"/>
    </source>
</evidence>
<dbReference type="SUPFAM" id="SSF55874">
    <property type="entry name" value="ATPase domain of HSP90 chaperone/DNA topoisomerase II/histidine kinase"/>
    <property type="match status" value="1"/>
</dbReference>
<dbReference type="Pfam" id="PF07730">
    <property type="entry name" value="HisKA_3"/>
    <property type="match status" value="1"/>
</dbReference>
<dbReference type="CDD" id="cd16917">
    <property type="entry name" value="HATPase_UhpB-NarQ-NarX-like"/>
    <property type="match status" value="1"/>
</dbReference>
<keyword evidence="5" id="KW-0547">Nucleotide-binding</keyword>
<gene>
    <name evidence="10" type="ORF">AQ490_23470</name>
</gene>
<evidence type="ECO:0000256" key="1">
    <source>
        <dbReference type="ARBA" id="ARBA00000085"/>
    </source>
</evidence>
<dbReference type="EMBL" id="LLZU01000018">
    <property type="protein sequence ID" value="KRV48825.1"/>
    <property type="molecule type" value="Genomic_DNA"/>
</dbReference>
<keyword evidence="8" id="KW-0902">Two-component regulatory system</keyword>
<dbReference type="InterPro" id="IPR055558">
    <property type="entry name" value="DUF7134"/>
</dbReference>
<evidence type="ECO:0000259" key="9">
    <source>
        <dbReference type="PROSITE" id="PS50109"/>
    </source>
</evidence>
<keyword evidence="7" id="KW-0067">ATP-binding</keyword>
<evidence type="ECO:0000256" key="4">
    <source>
        <dbReference type="ARBA" id="ARBA00022679"/>
    </source>
</evidence>
<reference evidence="10 11" key="1">
    <citation type="submission" date="2015-10" db="EMBL/GenBank/DDBJ databases">
        <title>Draft genome sequence of pyrrolomycin-producing Streptomyces vitaminophilus.</title>
        <authorList>
            <person name="Graham D.E."/>
            <person name="Mahan K.M."/>
            <person name="Klingeman D.M."/>
            <person name="Hettich R.L."/>
            <person name="Parry R.J."/>
        </authorList>
    </citation>
    <scope>NUCLEOTIDE SEQUENCE [LARGE SCALE GENOMIC DNA]</scope>
    <source>
        <strain evidence="10 11">ATCC 31673</strain>
    </source>
</reference>
<name>A0A0T6LSB0_WENVI</name>
<dbReference type="Proteomes" id="UP000050867">
    <property type="component" value="Unassembled WGS sequence"/>
</dbReference>
<evidence type="ECO:0000256" key="7">
    <source>
        <dbReference type="ARBA" id="ARBA00022840"/>
    </source>
</evidence>
<dbReference type="eggNOG" id="COG4585">
    <property type="taxonomic scope" value="Bacteria"/>
</dbReference>
<dbReference type="PANTHER" id="PTHR24421">
    <property type="entry name" value="NITRATE/NITRITE SENSOR PROTEIN NARX-RELATED"/>
    <property type="match status" value="1"/>
</dbReference>
<dbReference type="InterPro" id="IPR011712">
    <property type="entry name" value="Sig_transdc_His_kin_sub3_dim/P"/>
</dbReference>
<proteinExistence type="predicted"/>
<dbReference type="PANTHER" id="PTHR24421:SF10">
    <property type="entry name" value="NITRATE_NITRITE SENSOR PROTEIN NARQ"/>
    <property type="match status" value="1"/>
</dbReference>
<evidence type="ECO:0000313" key="10">
    <source>
        <dbReference type="EMBL" id="KRV48825.1"/>
    </source>
</evidence>
<dbReference type="RefSeq" id="WP_018385086.1">
    <property type="nucleotide sequence ID" value="NZ_LLZU01000018.1"/>
</dbReference>
<evidence type="ECO:0000256" key="6">
    <source>
        <dbReference type="ARBA" id="ARBA00022777"/>
    </source>
</evidence>
<dbReference type="InterPro" id="IPR005467">
    <property type="entry name" value="His_kinase_dom"/>
</dbReference>
<dbReference type="InterPro" id="IPR036890">
    <property type="entry name" value="HATPase_C_sf"/>
</dbReference>
<evidence type="ECO:0000256" key="2">
    <source>
        <dbReference type="ARBA" id="ARBA00012438"/>
    </source>
</evidence>
<dbReference type="InterPro" id="IPR003594">
    <property type="entry name" value="HATPase_dom"/>
</dbReference>
<keyword evidence="3" id="KW-0597">Phosphoprotein</keyword>
<keyword evidence="6" id="KW-0418">Kinase</keyword>
<organism evidence="10 11">
    <name type="scientific">Wenjunlia vitaminophila</name>
    <name type="common">Streptomyces vitaminophilus</name>
    <dbReference type="NCBI Taxonomy" id="76728"/>
    <lineage>
        <taxon>Bacteria</taxon>
        <taxon>Bacillati</taxon>
        <taxon>Actinomycetota</taxon>
        <taxon>Actinomycetes</taxon>
        <taxon>Kitasatosporales</taxon>
        <taxon>Streptomycetaceae</taxon>
        <taxon>Wenjunlia</taxon>
    </lineage>
</organism>
<dbReference type="Pfam" id="PF23539">
    <property type="entry name" value="DUF7134"/>
    <property type="match status" value="1"/>
</dbReference>
<sequence length="400" mass="42496">MRTGASLIRRLTTTNPLVGDVALAAAASVVSLLLTHERTPENGLWAPTDTTGQILIVLSSAPLVARRRAPVVTWALACAVWTVEMASGYWPVAASFGPLLCLYTVAAARPPRTIAVCTVLTCAGWGYSAVVDEINAVPALVGKVVVTAVLCALGLTHRELARRNERLATLTEQLRREQEERARRAVAEERVRIARELHDVVAHHMSVISVQAGLAGYVFGSDPGTARQALGTIATTSQEALEEMRRLLSVLRVDQRGEGGVPYDAVPGMARIGELAERVGAAGVQVEVRTSGEPRALAPGVELCAYRVIQEALTNVLKHAAPARAVVRVQYHPHQLVVVVTDDGAPAMPPRAADGLSSSGHGLIGMRERARLYGGTVTVGPRPEGGFEVRLTLPTSARAD</sequence>
<dbReference type="STRING" id="76728.AQ490_23470"/>
<keyword evidence="4" id="KW-0808">Transferase</keyword>
<comment type="catalytic activity">
    <reaction evidence="1">
        <text>ATP + protein L-histidine = ADP + protein N-phospho-L-histidine.</text>
        <dbReference type="EC" id="2.7.13.3"/>
    </reaction>
</comment>
<evidence type="ECO:0000256" key="3">
    <source>
        <dbReference type="ARBA" id="ARBA00022553"/>
    </source>
</evidence>
<dbReference type="Gene3D" id="3.30.565.10">
    <property type="entry name" value="Histidine kinase-like ATPase, C-terminal domain"/>
    <property type="match status" value="1"/>
</dbReference>
<keyword evidence="11" id="KW-1185">Reference proteome</keyword>
<dbReference type="Pfam" id="PF02518">
    <property type="entry name" value="HATPase_c"/>
    <property type="match status" value="1"/>
</dbReference>
<evidence type="ECO:0000313" key="11">
    <source>
        <dbReference type="Proteomes" id="UP000050867"/>
    </source>
</evidence>
<dbReference type="PROSITE" id="PS50109">
    <property type="entry name" value="HIS_KIN"/>
    <property type="match status" value="1"/>
</dbReference>
<dbReference type="GO" id="GO:0005524">
    <property type="term" value="F:ATP binding"/>
    <property type="evidence" value="ECO:0007669"/>
    <property type="project" value="UniProtKB-KW"/>
</dbReference>
<feature type="domain" description="Histidine kinase" evidence="9">
    <location>
        <begin position="307"/>
        <end position="397"/>
    </location>
</feature>
<comment type="caution">
    <text evidence="10">The sequence shown here is derived from an EMBL/GenBank/DDBJ whole genome shotgun (WGS) entry which is preliminary data.</text>
</comment>
<dbReference type="GO" id="GO:0046983">
    <property type="term" value="F:protein dimerization activity"/>
    <property type="evidence" value="ECO:0007669"/>
    <property type="project" value="InterPro"/>
</dbReference>
<dbReference type="EC" id="2.7.13.3" evidence="2"/>
<dbReference type="GO" id="GO:0016020">
    <property type="term" value="C:membrane"/>
    <property type="evidence" value="ECO:0007669"/>
    <property type="project" value="InterPro"/>
</dbReference>
<evidence type="ECO:0000256" key="5">
    <source>
        <dbReference type="ARBA" id="ARBA00022741"/>
    </source>
</evidence>
<dbReference type="AlphaFoldDB" id="A0A0T6LSB0"/>
<dbReference type="GO" id="GO:0000155">
    <property type="term" value="F:phosphorelay sensor kinase activity"/>
    <property type="evidence" value="ECO:0007669"/>
    <property type="project" value="InterPro"/>
</dbReference>